<keyword evidence="2" id="KW-0723">Serine/threonine-protein kinase</keyword>
<evidence type="ECO:0000259" key="9">
    <source>
        <dbReference type="PROSITE" id="PS50011"/>
    </source>
</evidence>
<dbReference type="PANTHER" id="PTHR47634">
    <property type="entry name" value="PROTEIN KINASE DOMAIN-CONTAINING PROTEIN-RELATED"/>
    <property type="match status" value="1"/>
</dbReference>
<dbReference type="PANTHER" id="PTHR47634:SF9">
    <property type="entry name" value="PROTEIN KINASE DOMAIN-CONTAINING PROTEIN-RELATED"/>
    <property type="match status" value="1"/>
</dbReference>
<evidence type="ECO:0000256" key="5">
    <source>
        <dbReference type="ARBA" id="ARBA00022777"/>
    </source>
</evidence>
<dbReference type="GO" id="GO:0050684">
    <property type="term" value="P:regulation of mRNA processing"/>
    <property type="evidence" value="ECO:0007669"/>
    <property type="project" value="TreeGrafter"/>
</dbReference>
<dbReference type="GO" id="GO:0000245">
    <property type="term" value="P:spliceosomal complex assembly"/>
    <property type="evidence" value="ECO:0007669"/>
    <property type="project" value="TreeGrafter"/>
</dbReference>
<dbReference type="SUPFAM" id="SSF56112">
    <property type="entry name" value="Protein kinase-like (PK-like)"/>
    <property type="match status" value="1"/>
</dbReference>
<evidence type="ECO:0000313" key="10">
    <source>
        <dbReference type="EMBL" id="USW54113.1"/>
    </source>
</evidence>
<evidence type="ECO:0000256" key="4">
    <source>
        <dbReference type="ARBA" id="ARBA00022741"/>
    </source>
</evidence>
<evidence type="ECO:0000256" key="2">
    <source>
        <dbReference type="ARBA" id="ARBA00022527"/>
    </source>
</evidence>
<evidence type="ECO:0000256" key="1">
    <source>
        <dbReference type="ARBA" id="ARBA00012513"/>
    </source>
</evidence>
<dbReference type="EMBL" id="CP099423">
    <property type="protein sequence ID" value="USW54113.1"/>
    <property type="molecule type" value="Genomic_DNA"/>
</dbReference>
<dbReference type="InterPro" id="IPR011009">
    <property type="entry name" value="Kinase-like_dom_sf"/>
</dbReference>
<sequence>MSESPVLTPSSRAPETREEWRFEPLTVPTEWIGSYRPGGLHPVHLDDMLHAGRYKVIRKLGYGAFSTVWLAQDWGNEPFHRVTRSQSRNEGSAALAAIKISCSGTKAAVHELEIHNIIQKAGTPDHLSKHIVLLRDSFETTGPNGTHLCLVSEPMGADGNAVLEALRSSDDSETHYVRVKSILKQILLGLHGLHGCGIVHSDLNPGNLLVALSSHAKHDVASLVQKPEEGEISPPVRRKDGKVDKWAPRYLCINRPLESLVDLSGPVHVKISDLGAAFKCDSPPDTDKLVTPEGLRTPEMILGGKIAQAVDVWTFGCLMFEFITGDALFPVSSYGETSKAETDDEHLLQMIDALGQLPPKMFAQWPRRNRYFGPKLEVIRTDVGPAEISDVEIYRGQSLEQMLEEQKPEWMSGGEVEQVLAILRRLLQYESSWRPSAAELLEDDWFKAIVVGV</sequence>
<keyword evidence="4" id="KW-0547">Nucleotide-binding</keyword>
<dbReference type="GO" id="GO:0004674">
    <property type="term" value="F:protein serine/threonine kinase activity"/>
    <property type="evidence" value="ECO:0007669"/>
    <property type="project" value="UniProtKB-KW"/>
</dbReference>
<dbReference type="InterPro" id="IPR000719">
    <property type="entry name" value="Prot_kinase_dom"/>
</dbReference>
<gene>
    <name evidence="10" type="ORF">Slin15195_G074320</name>
</gene>
<comment type="catalytic activity">
    <reaction evidence="8">
        <text>L-seryl-[protein] + ATP = O-phospho-L-seryl-[protein] + ADP + H(+)</text>
        <dbReference type="Rhea" id="RHEA:17989"/>
        <dbReference type="Rhea" id="RHEA-COMP:9863"/>
        <dbReference type="Rhea" id="RHEA-COMP:11604"/>
        <dbReference type="ChEBI" id="CHEBI:15378"/>
        <dbReference type="ChEBI" id="CHEBI:29999"/>
        <dbReference type="ChEBI" id="CHEBI:30616"/>
        <dbReference type="ChEBI" id="CHEBI:83421"/>
        <dbReference type="ChEBI" id="CHEBI:456216"/>
        <dbReference type="EC" id="2.7.11.1"/>
    </reaction>
</comment>
<feature type="domain" description="Protein kinase" evidence="9">
    <location>
        <begin position="54"/>
        <end position="446"/>
    </location>
</feature>
<dbReference type="EC" id="2.7.11.1" evidence="1"/>
<comment type="catalytic activity">
    <reaction evidence="7">
        <text>L-threonyl-[protein] + ATP = O-phospho-L-threonyl-[protein] + ADP + H(+)</text>
        <dbReference type="Rhea" id="RHEA:46608"/>
        <dbReference type="Rhea" id="RHEA-COMP:11060"/>
        <dbReference type="Rhea" id="RHEA-COMP:11605"/>
        <dbReference type="ChEBI" id="CHEBI:15378"/>
        <dbReference type="ChEBI" id="CHEBI:30013"/>
        <dbReference type="ChEBI" id="CHEBI:30616"/>
        <dbReference type="ChEBI" id="CHEBI:61977"/>
        <dbReference type="ChEBI" id="CHEBI:456216"/>
        <dbReference type="EC" id="2.7.11.1"/>
    </reaction>
</comment>
<keyword evidence="5" id="KW-0418">Kinase</keyword>
<dbReference type="AlphaFoldDB" id="A0A9Q9AVT6"/>
<dbReference type="Gene3D" id="1.10.510.10">
    <property type="entry name" value="Transferase(Phosphotransferase) domain 1"/>
    <property type="match status" value="1"/>
</dbReference>
<dbReference type="PROSITE" id="PS50011">
    <property type="entry name" value="PROTEIN_KINASE_DOM"/>
    <property type="match status" value="1"/>
</dbReference>
<keyword evidence="11" id="KW-1185">Reference proteome</keyword>
<keyword evidence="6" id="KW-0067">ATP-binding</keyword>
<dbReference type="Pfam" id="PF00069">
    <property type="entry name" value="Pkinase"/>
    <property type="match status" value="2"/>
</dbReference>
<dbReference type="GO" id="GO:0005524">
    <property type="term" value="F:ATP binding"/>
    <property type="evidence" value="ECO:0007669"/>
    <property type="project" value="UniProtKB-KW"/>
</dbReference>
<evidence type="ECO:0000256" key="3">
    <source>
        <dbReference type="ARBA" id="ARBA00022679"/>
    </source>
</evidence>
<dbReference type="Gene3D" id="3.30.200.20">
    <property type="entry name" value="Phosphorylase Kinase, domain 1"/>
    <property type="match status" value="1"/>
</dbReference>
<dbReference type="Proteomes" id="UP001056384">
    <property type="component" value="Chromosome 6"/>
</dbReference>
<protein>
    <recommendedName>
        <fullName evidence="1">non-specific serine/threonine protein kinase</fullName>
        <ecNumber evidence="1">2.7.11.1</ecNumber>
    </recommendedName>
</protein>
<accession>A0A9Q9AVT6</accession>
<reference evidence="10" key="1">
    <citation type="submission" date="2022-06" db="EMBL/GenBank/DDBJ databases">
        <title>Complete genome sequences of two strains of the flax pathogen Septoria linicola.</title>
        <authorList>
            <person name="Lapalu N."/>
            <person name="Simon A."/>
            <person name="Demenou B."/>
            <person name="Paumier D."/>
            <person name="Guillot M.-P."/>
            <person name="Gout L."/>
            <person name="Valade R."/>
        </authorList>
    </citation>
    <scope>NUCLEOTIDE SEQUENCE</scope>
    <source>
        <strain evidence="10">SE15195</strain>
    </source>
</reference>
<keyword evidence="3" id="KW-0808">Transferase</keyword>
<evidence type="ECO:0000256" key="6">
    <source>
        <dbReference type="ARBA" id="ARBA00022840"/>
    </source>
</evidence>
<evidence type="ECO:0000256" key="8">
    <source>
        <dbReference type="ARBA" id="ARBA00048679"/>
    </source>
</evidence>
<name>A0A9Q9AVT6_9PEZI</name>
<evidence type="ECO:0000313" key="11">
    <source>
        <dbReference type="Proteomes" id="UP001056384"/>
    </source>
</evidence>
<evidence type="ECO:0000256" key="7">
    <source>
        <dbReference type="ARBA" id="ARBA00047899"/>
    </source>
</evidence>
<organism evidence="10 11">
    <name type="scientific">Septoria linicola</name>
    <dbReference type="NCBI Taxonomy" id="215465"/>
    <lineage>
        <taxon>Eukaryota</taxon>
        <taxon>Fungi</taxon>
        <taxon>Dikarya</taxon>
        <taxon>Ascomycota</taxon>
        <taxon>Pezizomycotina</taxon>
        <taxon>Dothideomycetes</taxon>
        <taxon>Dothideomycetidae</taxon>
        <taxon>Mycosphaerellales</taxon>
        <taxon>Mycosphaerellaceae</taxon>
        <taxon>Septoria</taxon>
    </lineage>
</organism>
<dbReference type="InterPro" id="IPR051334">
    <property type="entry name" value="SRPK"/>
</dbReference>
<proteinExistence type="predicted"/>